<dbReference type="FunFam" id="3.40.30.10:FF:000166">
    <property type="entry name" value="Thioredoxin-like protein AAED1, chloroplastic"/>
    <property type="match status" value="1"/>
</dbReference>
<dbReference type="InterPro" id="IPR035979">
    <property type="entry name" value="RBD_domain_sf"/>
</dbReference>
<dbReference type="Gene3D" id="3.30.70.330">
    <property type="match status" value="2"/>
</dbReference>
<evidence type="ECO:0000259" key="5">
    <source>
        <dbReference type="PROSITE" id="PS50102"/>
    </source>
</evidence>
<dbReference type="SUPFAM" id="SSF54928">
    <property type="entry name" value="RNA-binding domain, RBD"/>
    <property type="match status" value="2"/>
</dbReference>
<dbReference type="PANTHER" id="PTHR48032">
    <property type="entry name" value="RNA-BINDING PROTEIN MUSASHI HOMOLOG RBP6"/>
    <property type="match status" value="1"/>
</dbReference>
<dbReference type="CDD" id="cd02970">
    <property type="entry name" value="PRX_like2"/>
    <property type="match status" value="1"/>
</dbReference>
<keyword evidence="7" id="KW-1185">Reference proteome</keyword>
<dbReference type="Pfam" id="PF13911">
    <property type="entry name" value="AhpC-TSA_2"/>
    <property type="match status" value="1"/>
</dbReference>
<comment type="caution">
    <text evidence="6">The sequence shown here is derived from an EMBL/GenBank/DDBJ whole genome shotgun (WGS) entry which is preliminary data.</text>
</comment>
<dbReference type="EMBL" id="VIEB01000068">
    <property type="protein sequence ID" value="TQE08661.1"/>
    <property type="molecule type" value="Genomic_DNA"/>
</dbReference>
<dbReference type="GO" id="GO:0003729">
    <property type="term" value="F:mRNA binding"/>
    <property type="evidence" value="ECO:0007669"/>
    <property type="project" value="TreeGrafter"/>
</dbReference>
<accession>A0A540NC99</accession>
<feature type="region of interest" description="Disordered" evidence="4">
    <location>
        <begin position="14"/>
        <end position="35"/>
    </location>
</feature>
<feature type="domain" description="RRM" evidence="5">
    <location>
        <begin position="371"/>
        <end position="448"/>
    </location>
</feature>
<organism evidence="6 7">
    <name type="scientific">Malus baccata</name>
    <name type="common">Siberian crab apple</name>
    <name type="synonym">Pyrus baccata</name>
    <dbReference type="NCBI Taxonomy" id="106549"/>
    <lineage>
        <taxon>Eukaryota</taxon>
        <taxon>Viridiplantae</taxon>
        <taxon>Streptophyta</taxon>
        <taxon>Embryophyta</taxon>
        <taxon>Tracheophyta</taxon>
        <taxon>Spermatophyta</taxon>
        <taxon>Magnoliopsida</taxon>
        <taxon>eudicotyledons</taxon>
        <taxon>Gunneridae</taxon>
        <taxon>Pentapetalae</taxon>
        <taxon>rosids</taxon>
        <taxon>fabids</taxon>
        <taxon>Rosales</taxon>
        <taxon>Rosaceae</taxon>
        <taxon>Amygdaloideae</taxon>
        <taxon>Maleae</taxon>
        <taxon>Malus</taxon>
    </lineage>
</organism>
<dbReference type="STRING" id="106549.A0A540NC99"/>
<dbReference type="Gene3D" id="3.40.30.10">
    <property type="entry name" value="Glutaredoxin"/>
    <property type="match status" value="1"/>
</dbReference>
<sequence length="520" mass="57854">MALISSSQTLTLRSTSPTLSLPSHPSHFAISQSPPNNPHSLSLFYSPKSMTQFSARRLVVPRASSTESTAVDFNPSIGEILGDVSIFTAAGDSVQFKDLLVPNEGVAVVALLRHFGCVCCWELAASLKENKARFDSAGVKLIAVGVGTPDNARILAERLPFPMDSLYADPDRKAYDVLGLYFGLGRTFFNPASAKIFSRFETFQKALKNYTIGATPEDKSSVLQQGGMFVFKGKQLLYGRKDEGTGDHAPLDDIFDVCCKAPVLVAMEPQPRRLYVANLPNEFTETTMKEYFCKYGEVKDCVIIVDKVTRKPRGFGFVSFTHPSVAEQVMGEGHIILGRKVDVKTALPKSTVKNQNQEDQHAQSEPSYNARRIFVGGLPRNLTQEEFKNYFEKFNTVADAVIVCCKESGKSRGFGFITFESEDAADEALQNKYHELNDKFVEVKRAVPMVTNKNPVTTYDRNRVEFDYGTRPHRFGNFGNLLYSGVYCISCLSPYEVGHQEGCRPLGYLFPYICPYDHQV</sequence>
<name>A0A540NC99_MALBA</name>
<dbReference type="PANTHER" id="PTHR48032:SF12">
    <property type="entry name" value="RRM DOMAIN-CONTAINING PROTEIN"/>
    <property type="match status" value="1"/>
</dbReference>
<dbReference type="SMART" id="SM00360">
    <property type="entry name" value="RRM"/>
    <property type="match status" value="2"/>
</dbReference>
<evidence type="ECO:0000313" key="7">
    <source>
        <dbReference type="Proteomes" id="UP000315295"/>
    </source>
</evidence>
<dbReference type="Proteomes" id="UP000315295">
    <property type="component" value="Unassembled WGS sequence"/>
</dbReference>
<evidence type="ECO:0000256" key="4">
    <source>
        <dbReference type="SAM" id="MobiDB-lite"/>
    </source>
</evidence>
<dbReference type="PROSITE" id="PS50102">
    <property type="entry name" value="RRM"/>
    <property type="match status" value="2"/>
</dbReference>
<evidence type="ECO:0000256" key="3">
    <source>
        <dbReference type="PROSITE-ProRule" id="PRU00176"/>
    </source>
</evidence>
<dbReference type="GO" id="GO:0006417">
    <property type="term" value="P:regulation of translation"/>
    <property type="evidence" value="ECO:0007669"/>
    <property type="project" value="TreeGrafter"/>
</dbReference>
<dbReference type="AlphaFoldDB" id="A0A540NC99"/>
<dbReference type="InterPro" id="IPR000504">
    <property type="entry name" value="RRM_dom"/>
</dbReference>
<dbReference type="SUPFAM" id="SSF52833">
    <property type="entry name" value="Thioredoxin-like"/>
    <property type="match status" value="1"/>
</dbReference>
<dbReference type="InterPro" id="IPR036249">
    <property type="entry name" value="Thioredoxin-like_sf"/>
</dbReference>
<dbReference type="InterPro" id="IPR032801">
    <property type="entry name" value="PXL2A/B/C"/>
</dbReference>
<keyword evidence="2 3" id="KW-0694">RNA-binding</keyword>
<evidence type="ECO:0000256" key="2">
    <source>
        <dbReference type="ARBA" id="ARBA00022884"/>
    </source>
</evidence>
<feature type="domain" description="RRM" evidence="5">
    <location>
        <begin position="272"/>
        <end position="348"/>
    </location>
</feature>
<keyword evidence="1" id="KW-0677">Repeat</keyword>
<gene>
    <name evidence="6" type="ORF">C1H46_005753</name>
</gene>
<evidence type="ECO:0000256" key="1">
    <source>
        <dbReference type="ARBA" id="ARBA00022737"/>
    </source>
</evidence>
<dbReference type="InterPro" id="IPR012677">
    <property type="entry name" value="Nucleotide-bd_a/b_plait_sf"/>
</dbReference>
<dbReference type="Pfam" id="PF00076">
    <property type="entry name" value="RRM_1"/>
    <property type="match status" value="2"/>
</dbReference>
<feature type="compositionally biased region" description="Low complexity" evidence="4">
    <location>
        <begin position="14"/>
        <end position="26"/>
    </location>
</feature>
<reference evidence="6 7" key="1">
    <citation type="journal article" date="2019" name="G3 (Bethesda)">
        <title>Sequencing of a Wild Apple (Malus baccata) Genome Unravels the Differences Between Cultivated and Wild Apple Species Regarding Disease Resistance and Cold Tolerance.</title>
        <authorList>
            <person name="Chen X."/>
        </authorList>
    </citation>
    <scope>NUCLEOTIDE SEQUENCE [LARGE SCALE GENOMIC DNA]</scope>
    <source>
        <strain evidence="7">cv. Shandingzi</strain>
        <tissue evidence="6">Leaves</tissue>
    </source>
</reference>
<protein>
    <recommendedName>
        <fullName evidence="5">RRM domain-containing protein</fullName>
    </recommendedName>
</protein>
<evidence type="ECO:0000313" key="6">
    <source>
        <dbReference type="EMBL" id="TQE08661.1"/>
    </source>
</evidence>
<proteinExistence type="predicted"/>